<gene>
    <name evidence="2" type="ordered locus">Dred_3224</name>
</gene>
<organism evidence="2 3">
    <name type="scientific">Desulforamulus reducens (strain ATCC BAA-1160 / DSM 100696 / MI-1)</name>
    <name type="common">Desulfotomaculum reducens</name>
    <dbReference type="NCBI Taxonomy" id="349161"/>
    <lineage>
        <taxon>Bacteria</taxon>
        <taxon>Bacillati</taxon>
        <taxon>Bacillota</taxon>
        <taxon>Clostridia</taxon>
        <taxon>Eubacteriales</taxon>
        <taxon>Peptococcaceae</taxon>
        <taxon>Desulforamulus</taxon>
    </lineage>
</organism>
<dbReference type="SUPFAM" id="SSF158560">
    <property type="entry name" value="BH3980-like"/>
    <property type="match status" value="1"/>
</dbReference>
<dbReference type="eggNOG" id="COG4817">
    <property type="taxonomic scope" value="Bacteria"/>
</dbReference>
<feature type="transmembrane region" description="Helical" evidence="1">
    <location>
        <begin position="96"/>
        <end position="116"/>
    </location>
</feature>
<dbReference type="Proteomes" id="UP000001556">
    <property type="component" value="Chromosome"/>
</dbReference>
<proteinExistence type="predicted"/>
<accession>A4J9H3</accession>
<dbReference type="OrthoDB" id="1655249at2"/>
<feature type="transmembrane region" description="Helical" evidence="1">
    <location>
        <begin position="173"/>
        <end position="192"/>
    </location>
</feature>
<keyword evidence="1" id="KW-0812">Transmembrane</keyword>
<dbReference type="STRING" id="349161.Dred_3224"/>
<evidence type="ECO:0000313" key="3">
    <source>
        <dbReference type="Proteomes" id="UP000001556"/>
    </source>
</evidence>
<protein>
    <submittedName>
        <fullName evidence="2">Membrane protein</fullName>
    </submittedName>
</protein>
<dbReference type="HOGENOM" id="CLU_085026_1_1_9"/>
<evidence type="ECO:0000256" key="1">
    <source>
        <dbReference type="SAM" id="Phobius"/>
    </source>
</evidence>
<sequence>MKDIEGMIRKNYELSKQLTPRNEVIYTDIVCYLRTSSLNELEVEELIQEILEIFLSTQSRGERIEQAIGTDYRSFCDSLIAAASVQPRRNKWHRTLANLEMWINTIIILWLIDLVFEHLPKMIQYKKPLLNYEVNAGFLISALLIVLAAIFTVKYIGKHSFSLSAKKSLRKRVGMISGFAVGTLFALLFVVSKELGSFVLFSAKLYQIAAGFVAMIIMIKGIQTINNIRS</sequence>
<dbReference type="KEGG" id="drm:Dred_3224"/>
<dbReference type="PANTHER" id="PTHR41307:SF1">
    <property type="entry name" value="MEMBRANE PROTEIN"/>
    <property type="match status" value="1"/>
</dbReference>
<keyword evidence="1" id="KW-1133">Transmembrane helix</keyword>
<name>A4J9H3_DESRM</name>
<dbReference type="Gene3D" id="1.10.1900.10">
    <property type="entry name" value="c-terminal domain of poly(a) binding protein"/>
    <property type="match status" value="1"/>
</dbReference>
<keyword evidence="1" id="KW-0472">Membrane</keyword>
<evidence type="ECO:0000313" key="2">
    <source>
        <dbReference type="EMBL" id="ABO51726.1"/>
    </source>
</evidence>
<dbReference type="AlphaFoldDB" id="A4J9H3"/>
<dbReference type="EMBL" id="CP000612">
    <property type="protein sequence ID" value="ABO51726.1"/>
    <property type="molecule type" value="Genomic_DNA"/>
</dbReference>
<keyword evidence="3" id="KW-1185">Reference proteome</keyword>
<reference evidence="2 3" key="1">
    <citation type="submission" date="2007-03" db="EMBL/GenBank/DDBJ databases">
        <title>Complete sequence of Desulfotomaculum reducens MI-1.</title>
        <authorList>
            <consortium name="US DOE Joint Genome Institute"/>
            <person name="Copeland A."/>
            <person name="Lucas S."/>
            <person name="Lapidus A."/>
            <person name="Barry K."/>
            <person name="Detter J.C."/>
            <person name="Glavina del Rio T."/>
            <person name="Hammon N."/>
            <person name="Israni S."/>
            <person name="Dalin E."/>
            <person name="Tice H."/>
            <person name="Pitluck S."/>
            <person name="Sims D."/>
            <person name="Brettin T."/>
            <person name="Bruce D."/>
            <person name="Han C."/>
            <person name="Tapia R."/>
            <person name="Schmutz J."/>
            <person name="Larimer F."/>
            <person name="Land M."/>
            <person name="Hauser L."/>
            <person name="Kyrpides N."/>
            <person name="Kim E."/>
            <person name="Tebo B.M."/>
            <person name="Richardson P."/>
        </authorList>
    </citation>
    <scope>NUCLEOTIDE SEQUENCE [LARGE SCALE GENOMIC DNA]</scope>
    <source>
        <strain evidence="2 3">MI-1</strain>
    </source>
</reference>
<feature type="transmembrane region" description="Helical" evidence="1">
    <location>
        <begin position="198"/>
        <end position="219"/>
    </location>
</feature>
<feature type="transmembrane region" description="Helical" evidence="1">
    <location>
        <begin position="136"/>
        <end position="153"/>
    </location>
</feature>
<dbReference type="PANTHER" id="PTHR41307">
    <property type="entry name" value="MEMBRANE PROTEIN-RELATED"/>
    <property type="match status" value="1"/>
</dbReference>